<evidence type="ECO:0000313" key="16">
    <source>
        <dbReference type="EMBL" id="KAJ1681696.1"/>
    </source>
</evidence>
<dbReference type="PANTHER" id="PTHR43152">
    <property type="entry name" value="UVRABC SYSTEM PROTEIN A"/>
    <property type="match status" value="1"/>
</dbReference>
<evidence type="ECO:0000256" key="8">
    <source>
        <dbReference type="ARBA" id="ARBA00022771"/>
    </source>
</evidence>
<dbReference type="PROSITE" id="PS00211">
    <property type="entry name" value="ABC_TRANSPORTER_1"/>
    <property type="match status" value="1"/>
</dbReference>
<feature type="compositionally biased region" description="Basic and acidic residues" evidence="14">
    <location>
        <begin position="1300"/>
        <end position="1314"/>
    </location>
</feature>
<evidence type="ECO:0000256" key="9">
    <source>
        <dbReference type="ARBA" id="ARBA00022833"/>
    </source>
</evidence>
<dbReference type="InterPro" id="IPR027417">
    <property type="entry name" value="P-loop_NTPase"/>
</dbReference>
<keyword evidence="8" id="KW-0863">Zinc-finger</keyword>
<feature type="compositionally biased region" description="Low complexity" evidence="14">
    <location>
        <begin position="966"/>
        <end position="977"/>
    </location>
</feature>
<feature type="compositionally biased region" description="Basic and acidic residues" evidence="14">
    <location>
        <begin position="1135"/>
        <end position="1165"/>
    </location>
</feature>
<evidence type="ECO:0000256" key="12">
    <source>
        <dbReference type="ARBA" id="ARBA00023125"/>
    </source>
</evidence>
<organism evidence="16 17">
    <name type="scientific">Rhynchospora breviuscula</name>
    <dbReference type="NCBI Taxonomy" id="2022672"/>
    <lineage>
        <taxon>Eukaryota</taxon>
        <taxon>Viridiplantae</taxon>
        <taxon>Streptophyta</taxon>
        <taxon>Embryophyta</taxon>
        <taxon>Tracheophyta</taxon>
        <taxon>Spermatophyta</taxon>
        <taxon>Magnoliopsida</taxon>
        <taxon>Liliopsida</taxon>
        <taxon>Poales</taxon>
        <taxon>Cyperaceae</taxon>
        <taxon>Cyperoideae</taxon>
        <taxon>Rhynchosporeae</taxon>
        <taxon>Rhynchospora</taxon>
    </lineage>
</organism>
<protein>
    <recommendedName>
        <fullName evidence="15">ABC transporter domain-containing protein</fullName>
    </recommendedName>
</protein>
<evidence type="ECO:0000256" key="10">
    <source>
        <dbReference type="ARBA" id="ARBA00022840"/>
    </source>
</evidence>
<feature type="region of interest" description="Disordered" evidence="14">
    <location>
        <begin position="935"/>
        <end position="1012"/>
    </location>
</feature>
<reference evidence="16" key="1">
    <citation type="journal article" date="2022" name="Cell">
        <title>Repeat-based holocentromeres influence genome architecture and karyotype evolution.</title>
        <authorList>
            <person name="Hofstatter P.G."/>
            <person name="Thangavel G."/>
            <person name="Lux T."/>
            <person name="Neumann P."/>
            <person name="Vondrak T."/>
            <person name="Novak P."/>
            <person name="Zhang M."/>
            <person name="Costa L."/>
            <person name="Castellani M."/>
            <person name="Scott A."/>
            <person name="Toegelov H."/>
            <person name="Fuchs J."/>
            <person name="Mata-Sucre Y."/>
            <person name="Dias Y."/>
            <person name="Vanzela A.L.L."/>
            <person name="Huettel B."/>
            <person name="Almeida C.C.S."/>
            <person name="Simkova H."/>
            <person name="Souza G."/>
            <person name="Pedrosa-Harand A."/>
            <person name="Macas J."/>
            <person name="Mayer K.F.X."/>
            <person name="Houben A."/>
            <person name="Marques A."/>
        </authorList>
    </citation>
    <scope>NUCLEOTIDE SEQUENCE</scope>
    <source>
        <strain evidence="16">RhyBre1mFocal</strain>
    </source>
</reference>
<evidence type="ECO:0000259" key="15">
    <source>
        <dbReference type="PROSITE" id="PS50893"/>
    </source>
</evidence>
<dbReference type="EMBL" id="JAMQYH010000950">
    <property type="protein sequence ID" value="KAJ1681696.1"/>
    <property type="molecule type" value="Genomic_DNA"/>
</dbReference>
<keyword evidence="3" id="KW-0479">Metal-binding</keyword>
<evidence type="ECO:0000256" key="13">
    <source>
        <dbReference type="ARBA" id="ARBA00023204"/>
    </source>
</evidence>
<feature type="compositionally biased region" description="Basic and acidic residues" evidence="14">
    <location>
        <begin position="862"/>
        <end position="880"/>
    </location>
</feature>
<keyword evidence="2" id="KW-0963">Cytoplasm</keyword>
<dbReference type="Gene3D" id="3.40.50.300">
    <property type="entry name" value="P-loop containing nucleotide triphosphate hydrolases"/>
    <property type="match status" value="3"/>
</dbReference>
<proteinExistence type="predicted"/>
<evidence type="ECO:0000256" key="7">
    <source>
        <dbReference type="ARBA" id="ARBA00022769"/>
    </source>
</evidence>
<keyword evidence="7" id="KW-0228">DNA excision</keyword>
<feature type="compositionally biased region" description="Basic and acidic residues" evidence="14">
    <location>
        <begin position="1399"/>
        <end position="1474"/>
    </location>
</feature>
<feature type="region of interest" description="Disordered" evidence="14">
    <location>
        <begin position="1134"/>
        <end position="1177"/>
    </location>
</feature>
<evidence type="ECO:0000256" key="4">
    <source>
        <dbReference type="ARBA" id="ARBA00022737"/>
    </source>
</evidence>
<dbReference type="Gene3D" id="1.10.8.280">
    <property type="entry name" value="ABC transporter ATPase domain-like"/>
    <property type="match status" value="1"/>
</dbReference>
<keyword evidence="5" id="KW-0547">Nucleotide-binding</keyword>
<dbReference type="GO" id="GO:0016887">
    <property type="term" value="F:ATP hydrolysis activity"/>
    <property type="evidence" value="ECO:0007669"/>
    <property type="project" value="InterPro"/>
</dbReference>
<dbReference type="GO" id="GO:0005524">
    <property type="term" value="F:ATP binding"/>
    <property type="evidence" value="ECO:0007669"/>
    <property type="project" value="UniProtKB-KW"/>
</dbReference>
<dbReference type="SMART" id="SM00382">
    <property type="entry name" value="AAA"/>
    <property type="match status" value="2"/>
</dbReference>
<dbReference type="SUPFAM" id="SSF52540">
    <property type="entry name" value="P-loop containing nucleoside triphosphate hydrolases"/>
    <property type="match status" value="2"/>
</dbReference>
<evidence type="ECO:0000256" key="5">
    <source>
        <dbReference type="ARBA" id="ARBA00022741"/>
    </source>
</evidence>
<feature type="compositionally biased region" description="Low complexity" evidence="14">
    <location>
        <begin position="994"/>
        <end position="1012"/>
    </location>
</feature>
<feature type="compositionally biased region" description="Basic and acidic residues" evidence="14">
    <location>
        <begin position="1482"/>
        <end position="1535"/>
    </location>
</feature>
<evidence type="ECO:0000313" key="17">
    <source>
        <dbReference type="Proteomes" id="UP001151287"/>
    </source>
</evidence>
<dbReference type="Gene3D" id="1.20.1580.10">
    <property type="entry name" value="ABC transporter ATPase like domain"/>
    <property type="match status" value="3"/>
</dbReference>
<comment type="subcellular location">
    <subcellularLocation>
        <location evidence="1">Cytoplasm</location>
    </subcellularLocation>
</comment>
<dbReference type="GO" id="GO:0005737">
    <property type="term" value="C:cytoplasm"/>
    <property type="evidence" value="ECO:0007669"/>
    <property type="project" value="UniProtKB-SubCell"/>
</dbReference>
<evidence type="ECO:0000256" key="11">
    <source>
        <dbReference type="ARBA" id="ARBA00022881"/>
    </source>
</evidence>
<dbReference type="OrthoDB" id="5573486at2759"/>
<evidence type="ECO:0000256" key="6">
    <source>
        <dbReference type="ARBA" id="ARBA00022763"/>
    </source>
</evidence>
<name>A0A9P9Z4R0_9POAL</name>
<evidence type="ECO:0000256" key="14">
    <source>
        <dbReference type="SAM" id="MobiDB-lite"/>
    </source>
</evidence>
<accession>A0A9P9Z4R0</accession>
<feature type="compositionally biased region" description="Low complexity" evidence="14">
    <location>
        <begin position="844"/>
        <end position="861"/>
    </location>
</feature>
<keyword evidence="13" id="KW-0234">DNA repair</keyword>
<evidence type="ECO:0000256" key="1">
    <source>
        <dbReference type="ARBA" id="ARBA00004496"/>
    </source>
</evidence>
<sequence length="1572" mass="169482">MADTPADTHDVIRVRGARENNLKNVDLDVPKRRLTVFTGVSGSGKSSLVFGTIAAESQRLINDTYPTFVQQFMGQPSRPDVDALENLSATIRVDQERMGANARSTVGTATDVHAMLRVLFSRLGQPHVGSSQAFSFNVPSISGAGAVTIKTGARQGQKERRSFEITGGMCPDCEGLGQVSDIDLGQLVDEAKSLNEGAILVPGYTADGWMVRVFAESGFVDADKPVRDYTADERQVFLYGEQTKVRIANTNMTYEGLVPKITKSMLQKDRDGLQPHIRAFVDRAVTFIACPACGGTRLNEGARSSRIGGVNIADAAAMQITDLAAWVRTIEEPSVAPVVDGLRDTLDAFVHIGLGYLSLDRPSGTLSGGEAQRTKMIRHLRSSLTDITYVFDEPTAGLHPHDIQRMNDTLRQLRDKGNTVLVVEHKPEVIEIADHVVDLGPRAGRDGGTVQYEGDVGGLRGSDTLTGRFLDHRARLKPSVRERTGALPIRGATQHNLKNVDVDVPLGMLTVVTGVAGSGKSSLIHGNLPAFDDVVVVDQSPIKGSRRSSPATYTGILDAVRSAFAKANGVKPALFSANSEGACVACTGLGVIVTQLGFQSTVETVCELCGGTGFADEVLEYTLDGKNIAEVLAMSSLNTLSGGERQRLKLAISMAKKGAVYVLDEPTTGLHLADVDTLLSLLDSLVDAGNTVVVIEHHQAVMAHATGSSTSGPAPVGTAGPSCSRGRPRRWSPTPPPSRASIWRATSAPDPESLRRGERPCPTANDPAPISWPDAARDHPVARVACGRMDAEVCMSDPIPTTTSSEDAVTQGTVAHAAGRVPAVFHRDAERRGVVARASRRFSSRGARGLPPGAPVGGAAARRPDALRRPDRRVPASGTRDARRLGARLDRFFGTLTRGDVLVVTTLEALGVSRSDASRAVAELRQRGVIVEGARPRRPSPAHRDGDPARVTRLPAYPPRPRNRARVASPARVGPGARRPRCSLGAGARHRAPRPAAARATARRAGPAPGRRPASAVLAVDAQLQAQLVGVELGKGMPQRGGAVPPVAADAVEFATHRVDRREPQFEQIPYPSRHLVVGWAGEPRACALDQVGRKRFAVAAGEGSGGHRRARGVAQLGIQRVLLLAGRPLALASRESERADDRRKRQPLEQQAEQRDQEGHEISRARSSTPSRGRRAVTVVVQVGHRARQPASHPREAVLRAFGVGEAGGERLRIRAVGLFEPVHAFAEPLGALAMPRIAPAAHALQPDDPGDVQGAGDQGDAEGRQPGTRRPRGSARSCASSTVAESLLGREPAGRALTGDDARDDGRHETRSAEVLGGEVGDEGHREAQRGVRGGVGHALALAQVPPADERAEREGEQHAPREVRDRVAERESGCHGGHGRAQEHERGGVVEQALALEHRDHARRDAQTFRDRGGHGIRRAEDRPQGDAEREPETGDDRGEEQAETERAEHHQQHREPRDRRKVASELDRGQLHGRRVQQRREHADEDHVGFDRERRHERQQAHAESDRQEHERARDVESRRDHGDERDHHDPADDDEEGVDHPPRLDPSPRCRRISLRPAPPPRRRRDP</sequence>
<dbReference type="InterPro" id="IPR041552">
    <property type="entry name" value="UvrA_DNA-bd"/>
</dbReference>
<feature type="region of interest" description="Disordered" evidence="14">
    <location>
        <begin position="839"/>
        <end position="880"/>
    </location>
</feature>
<feature type="domain" description="ABC transporter" evidence="15">
    <location>
        <begin position="474"/>
        <end position="744"/>
    </location>
</feature>
<keyword evidence="11" id="KW-0267">Excision nuclease</keyword>
<dbReference type="Proteomes" id="UP001151287">
    <property type="component" value="Unassembled WGS sequence"/>
</dbReference>
<gene>
    <name evidence="16" type="ORF">LUZ63_023085</name>
</gene>
<feature type="region of interest" description="Disordered" evidence="14">
    <location>
        <begin position="705"/>
        <end position="775"/>
    </location>
</feature>
<dbReference type="InterPro" id="IPR003439">
    <property type="entry name" value="ABC_transporter-like_ATP-bd"/>
</dbReference>
<keyword evidence="17" id="KW-1185">Reference proteome</keyword>
<dbReference type="PANTHER" id="PTHR43152:SF2">
    <property type="entry name" value="DRUG RESISTANCE ABC TRANSPORTER"/>
    <property type="match status" value="1"/>
</dbReference>
<feature type="compositionally biased region" description="Basic and acidic residues" evidence="14">
    <location>
        <begin position="1350"/>
        <end position="1376"/>
    </location>
</feature>
<comment type="caution">
    <text evidence="16">The sequence shown here is derived from an EMBL/GenBank/DDBJ whole genome shotgun (WGS) entry which is preliminary data.</text>
</comment>
<dbReference type="InterPro" id="IPR003593">
    <property type="entry name" value="AAA+_ATPase"/>
</dbReference>
<keyword evidence="12" id="KW-0238">DNA-binding</keyword>
<dbReference type="Pfam" id="PF17755">
    <property type="entry name" value="UvrA_DNA-bind"/>
    <property type="match status" value="1"/>
</dbReference>
<keyword evidence="10" id="KW-0067">ATP-binding</keyword>
<feature type="compositionally biased region" description="Basic and acidic residues" evidence="14">
    <location>
        <begin position="1543"/>
        <end position="1553"/>
    </location>
</feature>
<keyword evidence="6" id="KW-0227">DNA damage</keyword>
<feature type="region of interest" description="Disordered" evidence="14">
    <location>
        <begin position="1244"/>
        <end position="1572"/>
    </location>
</feature>
<dbReference type="InterPro" id="IPR017871">
    <property type="entry name" value="ABC_transporter-like_CS"/>
</dbReference>
<evidence type="ECO:0000256" key="3">
    <source>
        <dbReference type="ARBA" id="ARBA00022723"/>
    </source>
</evidence>
<keyword evidence="9" id="KW-0862">Zinc</keyword>
<dbReference type="GO" id="GO:0004518">
    <property type="term" value="F:nuclease activity"/>
    <property type="evidence" value="ECO:0007669"/>
    <property type="project" value="UniProtKB-KW"/>
</dbReference>
<dbReference type="GO" id="GO:0006281">
    <property type="term" value="P:DNA repair"/>
    <property type="evidence" value="ECO:0007669"/>
    <property type="project" value="UniProtKB-KW"/>
</dbReference>
<keyword evidence="4" id="KW-0677">Repeat</keyword>
<dbReference type="GO" id="GO:0008270">
    <property type="term" value="F:zinc ion binding"/>
    <property type="evidence" value="ECO:0007669"/>
    <property type="project" value="UniProtKB-KW"/>
</dbReference>
<evidence type="ECO:0000256" key="2">
    <source>
        <dbReference type="ARBA" id="ARBA00022490"/>
    </source>
</evidence>
<dbReference type="Pfam" id="PF00005">
    <property type="entry name" value="ABC_tran"/>
    <property type="match status" value="1"/>
</dbReference>
<dbReference type="PROSITE" id="PS50893">
    <property type="entry name" value="ABC_TRANSPORTER_2"/>
    <property type="match status" value="1"/>
</dbReference>
<dbReference type="GO" id="GO:0003677">
    <property type="term" value="F:DNA binding"/>
    <property type="evidence" value="ECO:0007669"/>
    <property type="project" value="UniProtKB-KW"/>
</dbReference>